<accession>A0ABS1VHX3</accession>
<keyword evidence="1" id="KW-0812">Transmembrane</keyword>
<dbReference type="RefSeq" id="WP_202989388.1">
    <property type="nucleotide sequence ID" value="NZ_JAENHO010000001.1"/>
</dbReference>
<dbReference type="EMBL" id="JAENHO010000001">
    <property type="protein sequence ID" value="MBL7253051.1"/>
    <property type="molecule type" value="Genomic_DNA"/>
</dbReference>
<reference evidence="2 3" key="1">
    <citation type="submission" date="2021-01" db="EMBL/GenBank/DDBJ databases">
        <title>Actinoplanes sp. nov. LDG1-01 isolated from lichen.</title>
        <authorList>
            <person name="Saeng-In P."/>
            <person name="Phongsopitanun W."/>
            <person name="Kanchanasin P."/>
            <person name="Yuki M."/>
            <person name="Kudo T."/>
            <person name="Ohkuma M."/>
            <person name="Tanasupawat S."/>
        </authorList>
    </citation>
    <scope>NUCLEOTIDE SEQUENCE [LARGE SCALE GENOMIC DNA]</scope>
    <source>
        <strain evidence="2 3">LDG1-01</strain>
    </source>
</reference>
<name>A0ABS1VHX3_9ACTN</name>
<feature type="transmembrane region" description="Helical" evidence="1">
    <location>
        <begin position="53"/>
        <end position="74"/>
    </location>
</feature>
<evidence type="ECO:0000313" key="2">
    <source>
        <dbReference type="EMBL" id="MBL7253051.1"/>
    </source>
</evidence>
<evidence type="ECO:0000256" key="1">
    <source>
        <dbReference type="SAM" id="Phobius"/>
    </source>
</evidence>
<evidence type="ECO:0008006" key="4">
    <source>
        <dbReference type="Google" id="ProtNLM"/>
    </source>
</evidence>
<keyword evidence="1" id="KW-1133">Transmembrane helix</keyword>
<feature type="transmembrane region" description="Helical" evidence="1">
    <location>
        <begin position="26"/>
        <end position="46"/>
    </location>
</feature>
<feature type="transmembrane region" description="Helical" evidence="1">
    <location>
        <begin position="80"/>
        <end position="98"/>
    </location>
</feature>
<keyword evidence="1" id="KW-0472">Membrane</keyword>
<comment type="caution">
    <text evidence="2">The sequence shown here is derived from an EMBL/GenBank/DDBJ whole genome shotgun (WGS) entry which is preliminary data.</text>
</comment>
<evidence type="ECO:0000313" key="3">
    <source>
        <dbReference type="Proteomes" id="UP000598996"/>
    </source>
</evidence>
<protein>
    <recommendedName>
        <fullName evidence="4">TM2 domain-containing protein</fullName>
    </recommendedName>
</protein>
<proteinExistence type="predicted"/>
<dbReference type="Proteomes" id="UP000598996">
    <property type="component" value="Unassembled WGS sequence"/>
</dbReference>
<keyword evidence="3" id="KW-1185">Reference proteome</keyword>
<organism evidence="2 3">
    <name type="scientific">Paractinoplanes lichenicola</name>
    <dbReference type="NCBI Taxonomy" id="2802976"/>
    <lineage>
        <taxon>Bacteria</taxon>
        <taxon>Bacillati</taxon>
        <taxon>Actinomycetota</taxon>
        <taxon>Actinomycetes</taxon>
        <taxon>Micromonosporales</taxon>
        <taxon>Micromonosporaceae</taxon>
        <taxon>Paractinoplanes</taxon>
    </lineage>
</organism>
<sequence>MTHPYQPAPYGYNPVPARPQRSSGTAVALEIVLGIFGIFGVGNLYAGRIGTGIALMVSFWVLFWINFMLTFIVIGWFTYPVTWIVFLVVGPISAARGVERYNAGY</sequence>
<gene>
    <name evidence="2" type="ORF">JKJ07_01870</name>
</gene>